<evidence type="ECO:0000256" key="1">
    <source>
        <dbReference type="ARBA" id="ARBA00004613"/>
    </source>
</evidence>
<evidence type="ECO:0000259" key="15">
    <source>
        <dbReference type="PROSITE" id="PS51362"/>
    </source>
</evidence>
<evidence type="ECO:0000256" key="5">
    <source>
        <dbReference type="ARBA" id="ARBA00022525"/>
    </source>
</evidence>
<evidence type="ECO:0000256" key="6">
    <source>
        <dbReference type="ARBA" id="ARBA00022685"/>
    </source>
</evidence>
<dbReference type="Ensembl" id="ENSPCET00000024991.1">
    <property type="protein sequence ID" value="ENSPCEP00000024183.1"/>
    <property type="gene ID" value="ENSPCEG00000018283.1"/>
</dbReference>
<dbReference type="InterPro" id="IPR001839">
    <property type="entry name" value="TGF-b_C"/>
</dbReference>
<dbReference type="Pfam" id="PF00019">
    <property type="entry name" value="TGF_beta"/>
    <property type="match status" value="1"/>
</dbReference>
<keyword evidence="9 14" id="KW-0339">Growth factor</keyword>
<sequence length="389" mass="43616">IWDRSTVAGAGTPCQLPGSTAFTPLYLGTMGQRGTGTLAGQGGQGSALSKLPPEPGFIRSLRTFLLRRLGLQGRPEPKPGRAVPQYLLDLFRFHSGRSPSLRDARFPFLVEHADKANTVRAFHHMGKMIAGTVSERWFYLAFNISALPEEEELIALELRLYHKEKRNQGLQIHLYQATEPPYPDTSKSRLLHRRFLAPDQPTWESFDVTAAFRESQGKKGNLGFLVEVVHGNSSQTRHVRVRRSPGEEELQWALERPLLVTYSHDSRGQPLAPRSKMGKSRKIRSSAKCQRHPLFVDFGDMGWNDWIVAPNGYHAFYCSGECRFPLADHMNSSSHAMVQTLLSSVNSSVPRACCVPTQLSPIAMLYLDQHDMVVLKTYQDMVVEGCGCR</sequence>
<protein>
    <recommendedName>
        <fullName evidence="15">TGF-beta family profile domain-containing protein</fullName>
    </recommendedName>
</protein>
<dbReference type="Pfam" id="PF00688">
    <property type="entry name" value="TGFb_propeptide"/>
    <property type="match status" value="1"/>
</dbReference>
<keyword evidence="10" id="KW-1015">Disulfide bond</keyword>
<reference evidence="16" key="2">
    <citation type="submission" date="2025-09" db="UniProtKB">
        <authorList>
            <consortium name="Ensembl"/>
        </authorList>
    </citation>
    <scope>IDENTIFICATION</scope>
</reference>
<evidence type="ECO:0000256" key="12">
    <source>
        <dbReference type="ARBA" id="ARBA00023188"/>
    </source>
</evidence>
<evidence type="ECO:0000256" key="4">
    <source>
        <dbReference type="ARBA" id="ARBA00022514"/>
    </source>
</evidence>
<evidence type="ECO:0000313" key="17">
    <source>
        <dbReference type="Proteomes" id="UP000694393"/>
    </source>
</evidence>
<keyword evidence="6" id="KW-0165">Cleavage on pair of basic residues</keyword>
<evidence type="ECO:0000256" key="14">
    <source>
        <dbReference type="RuleBase" id="RU000354"/>
    </source>
</evidence>
<organism evidence="16 17">
    <name type="scientific">Pelusios castaneus</name>
    <name type="common">West African mud turtle</name>
    <dbReference type="NCBI Taxonomy" id="367368"/>
    <lineage>
        <taxon>Eukaryota</taxon>
        <taxon>Metazoa</taxon>
        <taxon>Chordata</taxon>
        <taxon>Craniata</taxon>
        <taxon>Vertebrata</taxon>
        <taxon>Euteleostomi</taxon>
        <taxon>Archelosauria</taxon>
        <taxon>Testudinata</taxon>
        <taxon>Testudines</taxon>
        <taxon>Pleurodira</taxon>
        <taxon>Pelomedusidae</taxon>
        <taxon>Pelusios</taxon>
    </lineage>
</organism>
<dbReference type="GO" id="GO:0005615">
    <property type="term" value="C:extracellular space"/>
    <property type="evidence" value="ECO:0007669"/>
    <property type="project" value="UniProtKB-KW"/>
</dbReference>
<evidence type="ECO:0000256" key="2">
    <source>
        <dbReference type="ARBA" id="ARBA00006656"/>
    </source>
</evidence>
<evidence type="ECO:0000256" key="7">
    <source>
        <dbReference type="ARBA" id="ARBA00022782"/>
    </source>
</evidence>
<keyword evidence="12" id="KW-0891">Chondrogenesis</keyword>
<dbReference type="SMART" id="SM00204">
    <property type="entry name" value="TGFB"/>
    <property type="match status" value="1"/>
</dbReference>
<evidence type="ECO:0000256" key="8">
    <source>
        <dbReference type="ARBA" id="ARBA00022855"/>
    </source>
</evidence>
<evidence type="ECO:0000256" key="10">
    <source>
        <dbReference type="ARBA" id="ARBA00023157"/>
    </source>
</evidence>
<comment type="subcellular location">
    <subcellularLocation>
        <location evidence="1">Secreted</location>
    </subcellularLocation>
</comment>
<dbReference type="Gene3D" id="2.10.90.10">
    <property type="entry name" value="Cystine-knot cytokines"/>
    <property type="match status" value="1"/>
</dbReference>
<evidence type="ECO:0000256" key="3">
    <source>
        <dbReference type="ARBA" id="ARBA00022473"/>
    </source>
</evidence>
<dbReference type="AlphaFoldDB" id="A0A8C8SQN2"/>
<dbReference type="Proteomes" id="UP000694393">
    <property type="component" value="Unplaced"/>
</dbReference>
<dbReference type="InterPro" id="IPR015615">
    <property type="entry name" value="TGF-beta-rel"/>
</dbReference>
<dbReference type="GO" id="GO:0008083">
    <property type="term" value="F:growth factor activity"/>
    <property type="evidence" value="ECO:0007669"/>
    <property type="project" value="UniProtKB-KW"/>
</dbReference>
<evidence type="ECO:0000313" key="16">
    <source>
        <dbReference type="Ensembl" id="ENSPCEP00000024183.1"/>
    </source>
</evidence>
<comment type="similarity">
    <text evidence="2 14">Belongs to the TGF-beta family.</text>
</comment>
<dbReference type="PANTHER" id="PTHR11848">
    <property type="entry name" value="TGF-BETA FAMILY"/>
    <property type="match status" value="1"/>
</dbReference>
<dbReference type="PANTHER" id="PTHR11848:SF143">
    <property type="entry name" value="BONE MORPHOGENETIC PROTEIN 2"/>
    <property type="match status" value="1"/>
</dbReference>
<accession>A0A8C8SQN2</accession>
<feature type="domain" description="TGF-beta family profile" evidence="15">
    <location>
        <begin position="274"/>
        <end position="389"/>
    </location>
</feature>
<evidence type="ECO:0000256" key="11">
    <source>
        <dbReference type="ARBA" id="ARBA00023180"/>
    </source>
</evidence>
<name>A0A8C8SQN2_9SAUR</name>
<keyword evidence="11" id="KW-0325">Glycoprotein</keyword>
<dbReference type="PROSITE" id="PS00250">
    <property type="entry name" value="TGF_BETA_1"/>
    <property type="match status" value="1"/>
</dbReference>
<dbReference type="GO" id="GO:0030154">
    <property type="term" value="P:cell differentiation"/>
    <property type="evidence" value="ECO:0007669"/>
    <property type="project" value="UniProtKB-KW"/>
</dbReference>
<dbReference type="SUPFAM" id="SSF57501">
    <property type="entry name" value="Cystine-knot cytokines"/>
    <property type="match status" value="1"/>
</dbReference>
<reference evidence="16" key="1">
    <citation type="submission" date="2025-08" db="UniProtKB">
        <authorList>
            <consortium name="Ensembl"/>
        </authorList>
    </citation>
    <scope>IDENTIFICATION</scope>
</reference>
<keyword evidence="4" id="KW-0202">Cytokine</keyword>
<dbReference type="Gene3D" id="2.60.120.970">
    <property type="match status" value="1"/>
</dbReference>
<dbReference type="InterPro" id="IPR029034">
    <property type="entry name" value="Cystine-knot_cytokine"/>
</dbReference>
<dbReference type="InterPro" id="IPR017948">
    <property type="entry name" value="TGFb_CS"/>
</dbReference>
<dbReference type="GO" id="GO:0051094">
    <property type="term" value="P:positive regulation of developmental process"/>
    <property type="evidence" value="ECO:0007669"/>
    <property type="project" value="UniProtKB-ARBA"/>
</dbReference>
<dbReference type="GO" id="GO:0001503">
    <property type="term" value="P:ossification"/>
    <property type="evidence" value="ECO:0007669"/>
    <property type="project" value="UniProtKB-KW"/>
</dbReference>
<keyword evidence="5" id="KW-0964">Secreted</keyword>
<proteinExistence type="inferred from homology"/>
<keyword evidence="3" id="KW-0217">Developmental protein</keyword>
<keyword evidence="7" id="KW-0221">Differentiation</keyword>
<dbReference type="GO" id="GO:0005125">
    <property type="term" value="F:cytokine activity"/>
    <property type="evidence" value="ECO:0007669"/>
    <property type="project" value="UniProtKB-KW"/>
</dbReference>
<comment type="function">
    <text evidence="13">Negatively regulates the structure and function of the limb apical ectodermal ridge.</text>
</comment>
<keyword evidence="17" id="KW-1185">Reference proteome</keyword>
<dbReference type="FunFam" id="2.10.90.10:FF:000103">
    <property type="entry name" value="Bone morphogenetic protein 16"/>
    <property type="match status" value="1"/>
</dbReference>
<evidence type="ECO:0000256" key="13">
    <source>
        <dbReference type="ARBA" id="ARBA00058011"/>
    </source>
</evidence>
<dbReference type="InterPro" id="IPR001111">
    <property type="entry name" value="TGF-b_propeptide"/>
</dbReference>
<dbReference type="GO" id="GO:0051240">
    <property type="term" value="P:positive regulation of multicellular organismal process"/>
    <property type="evidence" value="ECO:0007669"/>
    <property type="project" value="UniProtKB-ARBA"/>
</dbReference>
<evidence type="ECO:0000256" key="9">
    <source>
        <dbReference type="ARBA" id="ARBA00023030"/>
    </source>
</evidence>
<dbReference type="GO" id="GO:0051216">
    <property type="term" value="P:cartilage development"/>
    <property type="evidence" value="ECO:0007669"/>
    <property type="project" value="UniProtKB-KW"/>
</dbReference>
<dbReference type="PROSITE" id="PS51362">
    <property type="entry name" value="TGF_BETA_2"/>
    <property type="match status" value="1"/>
</dbReference>
<keyword evidence="8" id="KW-0892">Osteogenesis</keyword>